<accession>A0A345MJ21</accession>
<dbReference type="RefSeq" id="YP_009807156.1">
    <property type="nucleotide sequence ID" value="NC_048021.1"/>
</dbReference>
<gene>
    <name evidence="1" type="primary">42</name>
    <name evidence="1" type="ORF">SEA_DAREDEVIL_42</name>
</gene>
<proteinExistence type="predicted"/>
<protein>
    <submittedName>
        <fullName evidence="1">Uncharacterized protein</fullName>
    </submittedName>
</protein>
<reference evidence="2" key="1">
    <citation type="submission" date="2018-07" db="EMBL/GenBank/DDBJ databases">
        <authorList>
            <person name="Quirk P.G."/>
            <person name="Krulwich T.A."/>
        </authorList>
    </citation>
    <scope>NUCLEOTIDE SEQUENCE [LARGE SCALE GENOMIC DNA]</scope>
</reference>
<evidence type="ECO:0000313" key="1">
    <source>
        <dbReference type="EMBL" id="AXH70552.1"/>
    </source>
</evidence>
<organism evidence="1 2">
    <name type="scientific">Gordonia phage Daredevil</name>
    <dbReference type="NCBI Taxonomy" id="2283286"/>
    <lineage>
        <taxon>Viruses</taxon>
        <taxon>Duplodnaviria</taxon>
        <taxon>Heunggongvirae</taxon>
        <taxon>Uroviricota</taxon>
        <taxon>Caudoviricetes</taxon>
        <taxon>Daredevilvirus</taxon>
        <taxon>Daredevilvirus daredevil</taxon>
    </lineage>
</organism>
<sequence length="66" mass="7431">MKHIPLRPPTPGEAMSAAITLIRLAEYEGSYQNESREFSAKYLGEWADNRRAELRDEEAAGVDNHA</sequence>
<dbReference type="Proteomes" id="UP000257597">
    <property type="component" value="Segment"/>
</dbReference>
<evidence type="ECO:0000313" key="2">
    <source>
        <dbReference type="Proteomes" id="UP000257597"/>
    </source>
</evidence>
<dbReference type="EMBL" id="MH590603">
    <property type="protein sequence ID" value="AXH70552.1"/>
    <property type="molecule type" value="Genomic_DNA"/>
</dbReference>
<keyword evidence="2" id="KW-1185">Reference proteome</keyword>
<dbReference type="GeneID" id="54998033"/>
<dbReference type="KEGG" id="vg:54998033"/>
<name>A0A345MJ21_9CAUD</name>